<keyword evidence="2" id="KW-0378">Hydrolase</keyword>
<gene>
    <name evidence="2" type="ORF">QDQ28_14120</name>
</gene>
<name>A0AAP4EGX4_CLOPF</name>
<dbReference type="Gene3D" id="3.90.75.20">
    <property type="match status" value="1"/>
</dbReference>
<dbReference type="Pfam" id="PF13392">
    <property type="entry name" value="HNH_3"/>
    <property type="match status" value="1"/>
</dbReference>
<dbReference type="InterPro" id="IPR003615">
    <property type="entry name" value="HNH_nuc"/>
</dbReference>
<dbReference type="RefSeq" id="WP_279858272.1">
    <property type="nucleotide sequence ID" value="NZ_JARVUX010000012.1"/>
</dbReference>
<sequence>MKRFIATEEQAEFIKNNVKGLGNAELAKLFNEKFGTDVTMVQIRTFKKNHNLKSGLDGRFKKGHTPFNKGKKGICAKGCEATQFKKGHKPANYKPVGSERINIYGYIEVKVADPNKWRLKQRVVWEEHYGEIPNGYSILFLDRNKQNLDINNLVLVSKKQLAFLNNNKLIKEDKELTKTGLIIADLLIKISDAEKEGGKKKCIKRKK</sequence>
<organism evidence="2 3">
    <name type="scientific">Clostridium perfringens</name>
    <dbReference type="NCBI Taxonomy" id="1502"/>
    <lineage>
        <taxon>Bacteria</taxon>
        <taxon>Bacillati</taxon>
        <taxon>Bacillota</taxon>
        <taxon>Clostridia</taxon>
        <taxon>Eubacteriales</taxon>
        <taxon>Clostridiaceae</taxon>
        <taxon>Clostridium</taxon>
    </lineage>
</organism>
<dbReference type="EC" id="3.1.-.-" evidence="2"/>
<dbReference type="Proteomes" id="UP001222958">
    <property type="component" value="Unassembled WGS sequence"/>
</dbReference>
<comment type="caution">
    <text evidence="2">The sequence shown here is derived from an EMBL/GenBank/DDBJ whole genome shotgun (WGS) entry which is preliminary data.</text>
</comment>
<protein>
    <submittedName>
        <fullName evidence="2">HNH endonuclease signature motif containing protein</fullName>
        <ecNumber evidence="2">3.1.-.-</ecNumber>
    </submittedName>
</protein>
<dbReference type="GO" id="GO:0016787">
    <property type="term" value="F:hydrolase activity"/>
    <property type="evidence" value="ECO:0007669"/>
    <property type="project" value="UniProtKB-KW"/>
</dbReference>
<accession>A0AAP4EGX4</accession>
<feature type="domain" description="HNH nuclease" evidence="1">
    <location>
        <begin position="118"/>
        <end position="161"/>
    </location>
</feature>
<evidence type="ECO:0000313" key="2">
    <source>
        <dbReference type="EMBL" id="MDH2337311.1"/>
    </source>
</evidence>
<dbReference type="InterPro" id="IPR044925">
    <property type="entry name" value="His-Me_finger_sf"/>
</dbReference>
<dbReference type="AlphaFoldDB" id="A0AAP4EGX4"/>
<dbReference type="SUPFAM" id="SSF54060">
    <property type="entry name" value="His-Me finger endonucleases"/>
    <property type="match status" value="1"/>
</dbReference>
<evidence type="ECO:0000259" key="1">
    <source>
        <dbReference type="Pfam" id="PF13392"/>
    </source>
</evidence>
<dbReference type="GO" id="GO:0004519">
    <property type="term" value="F:endonuclease activity"/>
    <property type="evidence" value="ECO:0007669"/>
    <property type="project" value="UniProtKB-KW"/>
</dbReference>
<reference evidence="2" key="1">
    <citation type="submission" date="2023-04" db="EMBL/GenBank/DDBJ databases">
        <title>Epidemiological investigation of Clostridium perfringens isolated from cattle.</title>
        <authorList>
            <person name="Tian R."/>
        </authorList>
    </citation>
    <scope>NUCLEOTIDE SEQUENCE</scope>
    <source>
        <strain evidence="2">ZWCP172</strain>
    </source>
</reference>
<dbReference type="EMBL" id="JARVUX010000012">
    <property type="protein sequence ID" value="MDH2337311.1"/>
    <property type="molecule type" value="Genomic_DNA"/>
</dbReference>
<evidence type="ECO:0000313" key="3">
    <source>
        <dbReference type="Proteomes" id="UP001222958"/>
    </source>
</evidence>
<keyword evidence="2" id="KW-0255">Endonuclease</keyword>
<keyword evidence="2" id="KW-0540">Nuclease</keyword>
<proteinExistence type="predicted"/>